<evidence type="ECO:0000313" key="1">
    <source>
        <dbReference type="EMBL" id="KAJ9061489.1"/>
    </source>
</evidence>
<name>A0ACC2SGI7_9FUNG</name>
<sequence length="206" mass="21669">MVFTSNIFDGASSQASCNGGKAQNVKAPVYTQAFEAGNKEADLLVRNAFTILPDNKNGIFTFPGPGNSCPNLEFSSEPKNGLDSILDAFSGPNTGIKIGSFCSPDSLLNKVSNLKLDLHLTTCKIDACNQSDLTPNIGFCDFAYNAKAVFVKQKQNSVVVLVNQNNGASFSGGLLNHQKVPQAGTSPTAGEMTPSCLGRPSMGHGF</sequence>
<proteinExistence type="predicted"/>
<reference evidence="1" key="1">
    <citation type="submission" date="2022-04" db="EMBL/GenBank/DDBJ databases">
        <title>Genome of the entomopathogenic fungus Entomophthora muscae.</title>
        <authorList>
            <person name="Elya C."/>
            <person name="Lovett B.R."/>
            <person name="Lee E."/>
            <person name="Macias A.M."/>
            <person name="Hajek A.E."/>
            <person name="De Bivort B.L."/>
            <person name="Kasson M.T."/>
            <person name="De Fine Licht H.H."/>
            <person name="Stajich J.E."/>
        </authorList>
    </citation>
    <scope>NUCLEOTIDE SEQUENCE</scope>
    <source>
        <strain evidence="1">Berkeley</strain>
    </source>
</reference>
<keyword evidence="2" id="KW-1185">Reference proteome</keyword>
<accession>A0ACC2SGI7</accession>
<evidence type="ECO:0000313" key="2">
    <source>
        <dbReference type="Proteomes" id="UP001165960"/>
    </source>
</evidence>
<dbReference type="EMBL" id="QTSX02005064">
    <property type="protein sequence ID" value="KAJ9061489.1"/>
    <property type="molecule type" value="Genomic_DNA"/>
</dbReference>
<organism evidence="1 2">
    <name type="scientific">Entomophthora muscae</name>
    <dbReference type="NCBI Taxonomy" id="34485"/>
    <lineage>
        <taxon>Eukaryota</taxon>
        <taxon>Fungi</taxon>
        <taxon>Fungi incertae sedis</taxon>
        <taxon>Zoopagomycota</taxon>
        <taxon>Entomophthoromycotina</taxon>
        <taxon>Entomophthoromycetes</taxon>
        <taxon>Entomophthorales</taxon>
        <taxon>Entomophthoraceae</taxon>
        <taxon>Entomophthora</taxon>
    </lineage>
</organism>
<comment type="caution">
    <text evidence="1">The sequence shown here is derived from an EMBL/GenBank/DDBJ whole genome shotgun (WGS) entry which is preliminary data.</text>
</comment>
<gene>
    <name evidence="1" type="ORF">DSO57_1020204</name>
</gene>
<dbReference type="Proteomes" id="UP001165960">
    <property type="component" value="Unassembled WGS sequence"/>
</dbReference>
<protein>
    <submittedName>
        <fullName evidence="1">Uncharacterized protein</fullName>
    </submittedName>
</protein>